<dbReference type="AlphaFoldDB" id="A0A1Y5TZ70"/>
<dbReference type="Gene3D" id="3.30.70.2740">
    <property type="match status" value="1"/>
</dbReference>
<dbReference type="PANTHER" id="PTHR43716">
    <property type="entry name" value="D-2-HYDROXYGLUTARATE DEHYDROGENASE, MITOCHONDRIAL"/>
    <property type="match status" value="1"/>
</dbReference>
<evidence type="ECO:0000259" key="5">
    <source>
        <dbReference type="Pfam" id="PF02913"/>
    </source>
</evidence>
<evidence type="ECO:0000313" key="7">
    <source>
        <dbReference type="Proteomes" id="UP000193077"/>
    </source>
</evidence>
<sequence>MTEAVLNLERLPQQSATALVVPSSGTAVFDILNALETALGSQLSAFEGMSGNAMCHALKHAPGLRNPFARGDIPDLAILVEVTRTWAPRAEEQDIDTLLETCLAEAWELPTEPLADALIGRPEQTWALRHALSEGVKHAGHLFAFDLAFERGTLTDFLDHMRSALPVKFPELQICDFGHYGDGGVHFNLSRPGGPPSDLAAYETRLRDWVIDITVRQFGGSFSAEHGVGRKNQAYFDAYTPAPIKRLNKVLKTATSPAPLGAARFH</sequence>
<evidence type="ECO:0000256" key="3">
    <source>
        <dbReference type="ARBA" id="ARBA00022827"/>
    </source>
</evidence>
<dbReference type="InterPro" id="IPR016164">
    <property type="entry name" value="FAD-linked_Oxase-like_C"/>
</dbReference>
<comment type="cofactor">
    <cofactor evidence="1">
        <name>FAD</name>
        <dbReference type="ChEBI" id="CHEBI:57692"/>
    </cofactor>
</comment>
<name>A0A1Y5TZ70_9RHOB</name>
<dbReference type="EMBL" id="FWFO01000006">
    <property type="protein sequence ID" value="SLN71829.1"/>
    <property type="molecule type" value="Genomic_DNA"/>
</dbReference>
<dbReference type="Gene3D" id="3.30.70.2190">
    <property type="match status" value="1"/>
</dbReference>
<proteinExistence type="predicted"/>
<dbReference type="PANTHER" id="PTHR43716:SF1">
    <property type="entry name" value="D-2-HYDROXYGLUTARATE DEHYDROGENASE, MITOCHONDRIAL"/>
    <property type="match status" value="1"/>
</dbReference>
<dbReference type="InterPro" id="IPR051264">
    <property type="entry name" value="FAD-oxidored/transferase_4"/>
</dbReference>
<gene>
    <name evidence="6" type="ORF">TRL7639_04277</name>
</gene>
<dbReference type="GO" id="GO:0022904">
    <property type="term" value="P:respiratory electron transport chain"/>
    <property type="evidence" value="ECO:0007669"/>
    <property type="project" value="TreeGrafter"/>
</dbReference>
<organism evidence="6 7">
    <name type="scientific">Falsiruegeria litorea R37</name>
    <dbReference type="NCBI Taxonomy" id="1200284"/>
    <lineage>
        <taxon>Bacteria</taxon>
        <taxon>Pseudomonadati</taxon>
        <taxon>Pseudomonadota</taxon>
        <taxon>Alphaproteobacteria</taxon>
        <taxon>Rhodobacterales</taxon>
        <taxon>Roseobacteraceae</taxon>
        <taxon>Falsiruegeria</taxon>
    </lineage>
</organism>
<keyword evidence="2" id="KW-0285">Flavoprotein</keyword>
<dbReference type="Proteomes" id="UP000193077">
    <property type="component" value="Unassembled WGS sequence"/>
</dbReference>
<keyword evidence="4" id="KW-0560">Oxidoreductase</keyword>
<accession>A0A1Y5TZ70</accession>
<dbReference type="InterPro" id="IPR004113">
    <property type="entry name" value="FAD-bd_oxidored_4_C"/>
</dbReference>
<evidence type="ECO:0000256" key="1">
    <source>
        <dbReference type="ARBA" id="ARBA00001974"/>
    </source>
</evidence>
<keyword evidence="3" id="KW-0274">FAD</keyword>
<protein>
    <recommendedName>
        <fullName evidence="5">FAD-binding oxidoreductase/transferase type 4 C-terminal domain-containing protein</fullName>
    </recommendedName>
</protein>
<evidence type="ECO:0000256" key="2">
    <source>
        <dbReference type="ARBA" id="ARBA00022630"/>
    </source>
</evidence>
<keyword evidence="7" id="KW-1185">Reference proteome</keyword>
<dbReference type="RefSeq" id="WP_207559707.1">
    <property type="nucleotide sequence ID" value="NZ_FWFO01000006.1"/>
</dbReference>
<evidence type="ECO:0000256" key="4">
    <source>
        <dbReference type="ARBA" id="ARBA00023002"/>
    </source>
</evidence>
<dbReference type="GO" id="GO:0016491">
    <property type="term" value="F:oxidoreductase activity"/>
    <property type="evidence" value="ECO:0007669"/>
    <property type="project" value="UniProtKB-KW"/>
</dbReference>
<evidence type="ECO:0000313" key="6">
    <source>
        <dbReference type="EMBL" id="SLN71829.1"/>
    </source>
</evidence>
<dbReference type="SUPFAM" id="SSF55103">
    <property type="entry name" value="FAD-linked oxidases, C-terminal domain"/>
    <property type="match status" value="1"/>
</dbReference>
<dbReference type="GO" id="GO:0050660">
    <property type="term" value="F:flavin adenine dinucleotide binding"/>
    <property type="evidence" value="ECO:0007669"/>
    <property type="project" value="InterPro"/>
</dbReference>
<feature type="domain" description="FAD-binding oxidoreductase/transferase type 4 C-terminal" evidence="5">
    <location>
        <begin position="12"/>
        <end position="241"/>
    </location>
</feature>
<dbReference type="Pfam" id="PF02913">
    <property type="entry name" value="FAD-oxidase_C"/>
    <property type="match status" value="1"/>
</dbReference>
<reference evidence="6 7" key="1">
    <citation type="submission" date="2017-03" db="EMBL/GenBank/DDBJ databases">
        <authorList>
            <person name="Afonso C.L."/>
            <person name="Miller P.J."/>
            <person name="Scott M.A."/>
            <person name="Spackman E."/>
            <person name="Goraichik I."/>
            <person name="Dimitrov K.M."/>
            <person name="Suarez D.L."/>
            <person name="Swayne D.E."/>
        </authorList>
    </citation>
    <scope>NUCLEOTIDE SEQUENCE [LARGE SCALE GENOMIC DNA]</scope>
    <source>
        <strain evidence="6 7">CECT 7639</strain>
    </source>
</reference>